<proteinExistence type="predicted"/>
<dbReference type="Proteomes" id="UP000070409">
    <property type="component" value="Unassembled WGS sequence"/>
</dbReference>
<feature type="compositionally biased region" description="Gly residues" evidence="1">
    <location>
        <begin position="160"/>
        <end position="181"/>
    </location>
</feature>
<protein>
    <submittedName>
        <fullName evidence="2">Uncharacterized protein</fullName>
    </submittedName>
</protein>
<feature type="region of interest" description="Disordered" evidence="1">
    <location>
        <begin position="53"/>
        <end position="87"/>
    </location>
</feature>
<evidence type="ECO:0000313" key="3">
    <source>
        <dbReference type="Proteomes" id="UP000070409"/>
    </source>
</evidence>
<evidence type="ECO:0000256" key="1">
    <source>
        <dbReference type="SAM" id="MobiDB-lite"/>
    </source>
</evidence>
<evidence type="ECO:0000313" key="2">
    <source>
        <dbReference type="EMBL" id="KXO94312.1"/>
    </source>
</evidence>
<organism evidence="2 3">
    <name type="scientific">Tsukamurella pseudospumae</name>
    <dbReference type="NCBI Taxonomy" id="239498"/>
    <lineage>
        <taxon>Bacteria</taxon>
        <taxon>Bacillati</taxon>
        <taxon>Actinomycetota</taxon>
        <taxon>Actinomycetes</taxon>
        <taxon>Mycobacteriales</taxon>
        <taxon>Tsukamurellaceae</taxon>
        <taxon>Tsukamurella</taxon>
    </lineage>
</organism>
<gene>
    <name evidence="2" type="ORF">AXK61_23845</name>
</gene>
<comment type="caution">
    <text evidence="2">The sequence shown here is derived from an EMBL/GenBank/DDBJ whole genome shotgun (WGS) entry which is preliminary data.</text>
</comment>
<sequence>MLATQANVATTGIRNQVTGIGSPLGFTSPHGGRIAAAVNGIIPGLFPEIEATEQRQRATDEATQKGTKVVKEGDTKSGDLVSGKDDQQQMQQMLQMASQAGSSLLQMPTQLLQTAAQTAQQLGQTAGQFAQQAAQMAQQTKTNTTDPSKVTPTTDPTKGKGTGAGAGAGKGGGGGGGGGGAVPTTGTGTALTGAVSATQVPSKSVAAASTPARTTTAMPMTGMPMAPMHRGGQSGGSGVTPGSELEETAPLVDDAAFPSVDQQIGALPVIGAADEPVRPPFETTALDGKQ</sequence>
<name>A0A137Z800_9ACTN</name>
<reference evidence="2 3" key="1">
    <citation type="submission" date="2016-02" db="EMBL/GenBank/DDBJ databases">
        <authorList>
            <person name="Teng J.L."/>
            <person name="Tang Y."/>
            <person name="Huang Y."/>
            <person name="Guo F."/>
            <person name="Wei W."/>
            <person name="Chen J.H."/>
            <person name="Wong S.Y."/>
            <person name="Lau S.K."/>
            <person name="Woo P.C."/>
        </authorList>
    </citation>
    <scope>NUCLEOTIDE SEQUENCE [LARGE SCALE GENOMIC DNA]</scope>
    <source>
        <strain evidence="2 3">JCM 13375</strain>
    </source>
</reference>
<keyword evidence="3" id="KW-1185">Reference proteome</keyword>
<accession>A0A137Z800</accession>
<feature type="region of interest" description="Disordered" evidence="1">
    <location>
        <begin position="225"/>
        <end position="248"/>
    </location>
</feature>
<feature type="region of interest" description="Disordered" evidence="1">
    <location>
        <begin position="271"/>
        <end position="290"/>
    </location>
</feature>
<dbReference type="EMBL" id="LSRE01000026">
    <property type="protein sequence ID" value="KXO94312.1"/>
    <property type="molecule type" value="Genomic_DNA"/>
</dbReference>
<feature type="region of interest" description="Disordered" evidence="1">
    <location>
        <begin position="133"/>
        <end position="185"/>
    </location>
</feature>